<keyword evidence="1" id="KW-0732">Signal</keyword>
<dbReference type="EMBL" id="FNFD01000032">
    <property type="protein sequence ID" value="SDL84817.1"/>
    <property type="molecule type" value="Genomic_DNA"/>
</dbReference>
<reference evidence="3 4" key="1">
    <citation type="submission" date="2016-10" db="EMBL/GenBank/DDBJ databases">
        <authorList>
            <person name="de Groot N.N."/>
        </authorList>
    </citation>
    <scope>NUCLEOTIDE SEQUENCE [LARGE SCALE GENOMIC DNA]</scope>
    <source>
        <strain evidence="3 4">JCM 21544</strain>
    </source>
</reference>
<dbReference type="Gene3D" id="3.30.160.670">
    <property type="match status" value="1"/>
</dbReference>
<gene>
    <name evidence="3" type="ORF">SAMN05216186_13246</name>
</gene>
<organism evidence="3 4">
    <name type="scientific">Pseudomonas indica</name>
    <dbReference type="NCBI Taxonomy" id="137658"/>
    <lineage>
        <taxon>Bacteria</taxon>
        <taxon>Pseudomonadati</taxon>
        <taxon>Pseudomonadota</taxon>
        <taxon>Gammaproteobacteria</taxon>
        <taxon>Pseudomonadales</taxon>
        <taxon>Pseudomonadaceae</taxon>
        <taxon>Pseudomonas</taxon>
    </lineage>
</organism>
<evidence type="ECO:0000313" key="4">
    <source>
        <dbReference type="Proteomes" id="UP000198706"/>
    </source>
</evidence>
<feature type="signal peptide" evidence="1">
    <location>
        <begin position="1"/>
        <end position="25"/>
    </location>
</feature>
<dbReference type="STRING" id="137658.SAMN05216186_13246"/>
<dbReference type="Proteomes" id="UP000198706">
    <property type="component" value="Unassembled WGS sequence"/>
</dbReference>
<keyword evidence="4" id="KW-1185">Reference proteome</keyword>
<feature type="chain" id="PRO_5011444221" description="DUF4136 domain-containing protein" evidence="1">
    <location>
        <begin position="26"/>
        <end position="200"/>
    </location>
</feature>
<dbReference type="RefSeq" id="WP_084339368.1">
    <property type="nucleotide sequence ID" value="NZ_FNFD01000032.1"/>
</dbReference>
<dbReference type="Pfam" id="PF13590">
    <property type="entry name" value="DUF4136"/>
    <property type="match status" value="1"/>
</dbReference>
<protein>
    <recommendedName>
        <fullName evidence="2">DUF4136 domain-containing protein</fullName>
    </recommendedName>
</protein>
<sequence>MANRLILATLLLGLAGCQSPNPYTASSNPLPPAPPLAANTLDLSAYPAAPRDYGRYRSWTWLDGRLPAGSAWASPEQIREAVSAALDQRGLRPAQAGATPDLKVSADMRLERRLRQVREDYGGYYGHGRYWNDYGAWGSVPIVRTYEEEVIVVRVDLYDAADGQPVWSGTGEMYNRGDQAERADALREAIKRALESYPPA</sequence>
<evidence type="ECO:0000259" key="2">
    <source>
        <dbReference type="Pfam" id="PF13590"/>
    </source>
</evidence>
<dbReference type="InterPro" id="IPR025411">
    <property type="entry name" value="DUF4136"/>
</dbReference>
<accession>A0A1G9NFL4</accession>
<feature type="domain" description="DUF4136" evidence="2">
    <location>
        <begin position="51"/>
        <end position="199"/>
    </location>
</feature>
<evidence type="ECO:0000256" key="1">
    <source>
        <dbReference type="SAM" id="SignalP"/>
    </source>
</evidence>
<evidence type="ECO:0000313" key="3">
    <source>
        <dbReference type="EMBL" id="SDL84817.1"/>
    </source>
</evidence>
<dbReference type="AlphaFoldDB" id="A0A1G9NFL4"/>
<name>A0A1G9NFL4_9PSED</name>
<dbReference type="PROSITE" id="PS51257">
    <property type="entry name" value="PROKAR_LIPOPROTEIN"/>
    <property type="match status" value="1"/>
</dbReference>
<proteinExistence type="predicted"/>